<dbReference type="Proteomes" id="UP000613840">
    <property type="component" value="Unassembled WGS sequence"/>
</dbReference>
<feature type="transmembrane region" description="Helical" evidence="7">
    <location>
        <begin position="92"/>
        <end position="111"/>
    </location>
</feature>
<feature type="region of interest" description="Disordered" evidence="8">
    <location>
        <begin position="1"/>
        <end position="22"/>
    </location>
</feature>
<dbReference type="InterPro" id="IPR000515">
    <property type="entry name" value="MetI-like"/>
</dbReference>
<keyword evidence="2 7" id="KW-0813">Transport</keyword>
<evidence type="ECO:0000256" key="2">
    <source>
        <dbReference type="ARBA" id="ARBA00022448"/>
    </source>
</evidence>
<keyword evidence="3" id="KW-1003">Cell membrane</keyword>
<dbReference type="SUPFAM" id="SSF161098">
    <property type="entry name" value="MetI-like"/>
    <property type="match status" value="1"/>
</dbReference>
<keyword evidence="6 7" id="KW-0472">Membrane</keyword>
<evidence type="ECO:0000256" key="6">
    <source>
        <dbReference type="ARBA" id="ARBA00023136"/>
    </source>
</evidence>
<dbReference type="EMBL" id="BMMZ01000004">
    <property type="protein sequence ID" value="GGL63299.1"/>
    <property type="molecule type" value="Genomic_DNA"/>
</dbReference>
<feature type="domain" description="ABC transmembrane type-1" evidence="9">
    <location>
        <begin position="86"/>
        <end position="297"/>
    </location>
</feature>
<keyword evidence="4 7" id="KW-0812">Transmembrane</keyword>
<evidence type="ECO:0000256" key="8">
    <source>
        <dbReference type="SAM" id="MobiDB-lite"/>
    </source>
</evidence>
<dbReference type="InterPro" id="IPR035906">
    <property type="entry name" value="MetI-like_sf"/>
</dbReference>
<dbReference type="Gene3D" id="1.10.3720.10">
    <property type="entry name" value="MetI-like"/>
    <property type="match status" value="1"/>
</dbReference>
<comment type="caution">
    <text evidence="10">The sequence shown here is derived from an EMBL/GenBank/DDBJ whole genome shotgun (WGS) entry which is preliminary data.</text>
</comment>
<reference evidence="10" key="2">
    <citation type="submission" date="2020-09" db="EMBL/GenBank/DDBJ databases">
        <authorList>
            <person name="Sun Q."/>
            <person name="Zhou Y."/>
        </authorList>
    </citation>
    <scope>NUCLEOTIDE SEQUENCE</scope>
    <source>
        <strain evidence="10">CGMCC 4.7306</strain>
    </source>
</reference>
<evidence type="ECO:0000313" key="10">
    <source>
        <dbReference type="EMBL" id="GGL63299.1"/>
    </source>
</evidence>
<dbReference type="CDD" id="cd06261">
    <property type="entry name" value="TM_PBP2"/>
    <property type="match status" value="1"/>
</dbReference>
<feature type="transmembrane region" description="Helical" evidence="7">
    <location>
        <begin position="276"/>
        <end position="296"/>
    </location>
</feature>
<dbReference type="PANTHER" id="PTHR30193">
    <property type="entry name" value="ABC TRANSPORTER PERMEASE PROTEIN"/>
    <property type="match status" value="1"/>
</dbReference>
<feature type="transmembrane region" description="Helical" evidence="7">
    <location>
        <begin position="123"/>
        <end position="143"/>
    </location>
</feature>
<evidence type="ECO:0000256" key="3">
    <source>
        <dbReference type="ARBA" id="ARBA00022475"/>
    </source>
</evidence>
<evidence type="ECO:0000313" key="11">
    <source>
        <dbReference type="Proteomes" id="UP000613840"/>
    </source>
</evidence>
<dbReference type="AlphaFoldDB" id="A0A917S7P4"/>
<reference evidence="10" key="1">
    <citation type="journal article" date="2014" name="Int. J. Syst. Evol. Microbiol.">
        <title>Complete genome sequence of Corynebacterium casei LMG S-19264T (=DSM 44701T), isolated from a smear-ripened cheese.</title>
        <authorList>
            <consortium name="US DOE Joint Genome Institute (JGI-PGF)"/>
            <person name="Walter F."/>
            <person name="Albersmeier A."/>
            <person name="Kalinowski J."/>
            <person name="Ruckert C."/>
        </authorList>
    </citation>
    <scope>NUCLEOTIDE SEQUENCE</scope>
    <source>
        <strain evidence="10">CGMCC 4.7306</strain>
    </source>
</reference>
<comment type="subcellular location">
    <subcellularLocation>
        <location evidence="1 7">Cell membrane</location>
        <topology evidence="1 7">Multi-pass membrane protein</topology>
    </subcellularLocation>
</comment>
<sequence>MASNVVSPASKTSSRGGDSRKHSDDTRLALLFITPAAVGFLVFLIWPLIRGIYLSFTSYNLLTAATWNGLNNYKQMVLDPVFWNALKVTLEYVVINIGVQTIIALVIAVMMQRLTKSLVVRGIILTPYLVSNVVAALVGLWILDTNLGIFNELLKLIGLNPVGFFTDGPWVIPTIALVNVWRYVGYTSLLIFAGLQTIPPDLYEAARTDGASEPQMFVRITLPLLRPILALVLIISIIGSFQVFDTVSVTTQGGPVDSSRVLQYYIYDMAFGRFRFGYASALSVALLIVLMIVTFIQYRLTRAGQTDLA</sequence>
<dbReference type="SUPFAM" id="SSF160964">
    <property type="entry name" value="MalF N-terminal region-like"/>
    <property type="match status" value="1"/>
</dbReference>
<dbReference type="GO" id="GO:0055085">
    <property type="term" value="P:transmembrane transport"/>
    <property type="evidence" value="ECO:0007669"/>
    <property type="project" value="InterPro"/>
</dbReference>
<comment type="similarity">
    <text evidence="7">Belongs to the binding-protein-dependent transport system permease family.</text>
</comment>
<dbReference type="RefSeq" id="WP_188895382.1">
    <property type="nucleotide sequence ID" value="NZ_BMMZ01000004.1"/>
</dbReference>
<evidence type="ECO:0000256" key="7">
    <source>
        <dbReference type="RuleBase" id="RU363032"/>
    </source>
</evidence>
<dbReference type="InterPro" id="IPR051393">
    <property type="entry name" value="ABC_transporter_permease"/>
</dbReference>
<feature type="compositionally biased region" description="Polar residues" evidence="8">
    <location>
        <begin position="1"/>
        <end position="16"/>
    </location>
</feature>
<dbReference type="PROSITE" id="PS50928">
    <property type="entry name" value="ABC_TM1"/>
    <property type="match status" value="1"/>
</dbReference>
<dbReference type="GO" id="GO:0005886">
    <property type="term" value="C:plasma membrane"/>
    <property type="evidence" value="ECO:0007669"/>
    <property type="project" value="UniProtKB-SubCell"/>
</dbReference>
<dbReference type="PANTHER" id="PTHR30193:SF41">
    <property type="entry name" value="DIACETYLCHITOBIOSE UPTAKE SYSTEM PERMEASE PROTEIN NGCF"/>
    <property type="match status" value="1"/>
</dbReference>
<accession>A0A917S7P4</accession>
<gene>
    <name evidence="10" type="ORF">GCM10011575_22260</name>
</gene>
<evidence type="ECO:0000259" key="9">
    <source>
        <dbReference type="PROSITE" id="PS50928"/>
    </source>
</evidence>
<keyword evidence="5 7" id="KW-1133">Transmembrane helix</keyword>
<name>A0A917S7P4_9ACTN</name>
<organism evidence="10 11">
    <name type="scientific">Microlunatus endophyticus</name>
    <dbReference type="NCBI Taxonomy" id="1716077"/>
    <lineage>
        <taxon>Bacteria</taxon>
        <taxon>Bacillati</taxon>
        <taxon>Actinomycetota</taxon>
        <taxon>Actinomycetes</taxon>
        <taxon>Propionibacteriales</taxon>
        <taxon>Propionibacteriaceae</taxon>
        <taxon>Microlunatus</taxon>
    </lineage>
</organism>
<dbReference type="Pfam" id="PF00528">
    <property type="entry name" value="BPD_transp_1"/>
    <property type="match status" value="1"/>
</dbReference>
<evidence type="ECO:0000256" key="1">
    <source>
        <dbReference type="ARBA" id="ARBA00004651"/>
    </source>
</evidence>
<feature type="transmembrane region" description="Helical" evidence="7">
    <location>
        <begin position="28"/>
        <end position="49"/>
    </location>
</feature>
<keyword evidence="11" id="KW-1185">Reference proteome</keyword>
<proteinExistence type="inferred from homology"/>
<evidence type="ECO:0000256" key="5">
    <source>
        <dbReference type="ARBA" id="ARBA00022989"/>
    </source>
</evidence>
<protein>
    <submittedName>
        <fullName evidence="10">Sugar ABC transporter permease</fullName>
    </submittedName>
</protein>
<feature type="transmembrane region" description="Helical" evidence="7">
    <location>
        <begin position="224"/>
        <end position="244"/>
    </location>
</feature>
<evidence type="ECO:0000256" key="4">
    <source>
        <dbReference type="ARBA" id="ARBA00022692"/>
    </source>
</evidence>